<dbReference type="InterPro" id="IPR005280">
    <property type="entry name" value="Homoserine_kinase_II"/>
</dbReference>
<dbReference type="Proteomes" id="UP000020218">
    <property type="component" value="Unassembled WGS sequence"/>
</dbReference>
<dbReference type="InterPro" id="IPR050249">
    <property type="entry name" value="Pseudomonas-type_ThrB"/>
</dbReference>
<dbReference type="InterPro" id="IPR011009">
    <property type="entry name" value="Kinase-like_dom_sf"/>
</dbReference>
<dbReference type="AlphaFoldDB" id="A0A011NKU4"/>
<keyword evidence="5 8" id="KW-0418">Kinase</keyword>
<evidence type="ECO:0000256" key="4">
    <source>
        <dbReference type="ARBA" id="ARBA00022741"/>
    </source>
</evidence>
<evidence type="ECO:0000313" key="11">
    <source>
        <dbReference type="EMBL" id="EXI64995.1"/>
    </source>
</evidence>
<keyword evidence="1 8" id="KW-0028">Amino-acid biosynthesis</keyword>
<keyword evidence="3 8" id="KW-0791">Threonine biosynthesis</keyword>
<dbReference type="EMBL" id="JFAX01000030">
    <property type="protein sequence ID" value="EXI64995.1"/>
    <property type="molecule type" value="Genomic_DNA"/>
</dbReference>
<reference evidence="11" key="1">
    <citation type="submission" date="2014-02" db="EMBL/GenBank/DDBJ databases">
        <title>Expanding our view of genomic diversity in Candidatus Accumulibacter clades.</title>
        <authorList>
            <person name="Skennerton C.T."/>
            <person name="Barr J.J."/>
            <person name="Slater F.R."/>
            <person name="Bond P.L."/>
            <person name="Tyson G.W."/>
        </authorList>
    </citation>
    <scope>NUCLEOTIDE SEQUENCE [LARGE SCALE GENOMIC DNA]</scope>
</reference>
<keyword evidence="4 8" id="KW-0547">Nucleotide-binding</keyword>
<dbReference type="UniPathway" id="UPA00050">
    <property type="reaction ID" value="UER00064"/>
</dbReference>
<evidence type="ECO:0000256" key="8">
    <source>
        <dbReference type="HAMAP-Rule" id="MF_00301"/>
    </source>
</evidence>
<dbReference type="GO" id="GO:0009088">
    <property type="term" value="P:threonine biosynthetic process"/>
    <property type="evidence" value="ECO:0007669"/>
    <property type="project" value="UniProtKB-UniRule"/>
</dbReference>
<keyword evidence="2 8" id="KW-0808">Transferase</keyword>
<comment type="similarity">
    <text evidence="7 8">Belongs to the pseudomonas-type ThrB family.</text>
</comment>
<dbReference type="NCBIfam" id="NF003558">
    <property type="entry name" value="PRK05231.1"/>
    <property type="match status" value="1"/>
</dbReference>
<keyword evidence="12" id="KW-1185">Reference proteome</keyword>
<gene>
    <name evidence="8 11" type="primary">thrB</name>
    <name evidence="11" type="ORF">AW08_03536</name>
</gene>
<evidence type="ECO:0000256" key="1">
    <source>
        <dbReference type="ARBA" id="ARBA00022605"/>
    </source>
</evidence>
<comment type="caution">
    <text evidence="11">The sequence shown here is derived from an EMBL/GenBank/DDBJ whole genome shotgun (WGS) entry which is preliminary data.</text>
</comment>
<evidence type="ECO:0000256" key="5">
    <source>
        <dbReference type="ARBA" id="ARBA00022777"/>
    </source>
</evidence>
<dbReference type="GO" id="GO:0004413">
    <property type="term" value="F:homoserine kinase activity"/>
    <property type="evidence" value="ECO:0007669"/>
    <property type="project" value="UniProtKB-UniRule"/>
</dbReference>
<keyword evidence="6 8" id="KW-0067">ATP-binding</keyword>
<dbReference type="Gene3D" id="3.30.200.20">
    <property type="entry name" value="Phosphorylase Kinase, domain 1"/>
    <property type="match status" value="1"/>
</dbReference>
<protein>
    <recommendedName>
        <fullName evidence="8 9">Homoserine kinase</fullName>
        <shortName evidence="8">HK</shortName>
        <shortName evidence="8">HSK</shortName>
        <ecNumber evidence="8 9">2.7.1.39</ecNumber>
    </recommendedName>
</protein>
<dbReference type="InterPro" id="IPR002575">
    <property type="entry name" value="Aminoglycoside_PTrfase"/>
</dbReference>
<evidence type="ECO:0000259" key="10">
    <source>
        <dbReference type="Pfam" id="PF01636"/>
    </source>
</evidence>
<dbReference type="HAMAP" id="MF_00301">
    <property type="entry name" value="Homoser_kinase_2"/>
    <property type="match status" value="1"/>
</dbReference>
<dbReference type="PANTHER" id="PTHR21064:SF6">
    <property type="entry name" value="AMINOGLYCOSIDE PHOSPHOTRANSFERASE DOMAIN-CONTAINING PROTEIN"/>
    <property type="match status" value="1"/>
</dbReference>
<organism evidence="11 12">
    <name type="scientific">Candidatus Accumulibacter adjunctus</name>
    <dbReference type="NCBI Taxonomy" id="1454001"/>
    <lineage>
        <taxon>Bacteria</taxon>
        <taxon>Pseudomonadati</taxon>
        <taxon>Pseudomonadota</taxon>
        <taxon>Betaproteobacteria</taxon>
        <taxon>Candidatus Accumulibacter</taxon>
    </lineage>
</organism>
<dbReference type="GO" id="GO:0005524">
    <property type="term" value="F:ATP binding"/>
    <property type="evidence" value="ECO:0007669"/>
    <property type="project" value="UniProtKB-KW"/>
</dbReference>
<dbReference type="STRING" id="1454001.AW08_03536"/>
<name>A0A011NKU4_9PROT</name>
<dbReference type="EC" id="2.7.1.39" evidence="8 9"/>
<evidence type="ECO:0000256" key="9">
    <source>
        <dbReference type="NCBIfam" id="TIGR00938"/>
    </source>
</evidence>
<evidence type="ECO:0000256" key="2">
    <source>
        <dbReference type="ARBA" id="ARBA00022679"/>
    </source>
</evidence>
<dbReference type="NCBIfam" id="TIGR00938">
    <property type="entry name" value="thrB_alt"/>
    <property type="match status" value="1"/>
</dbReference>
<comment type="pathway">
    <text evidence="8">Amino-acid biosynthesis; L-threonine biosynthesis; L-threonine from L-aspartate: step 4/5.</text>
</comment>
<dbReference type="CDD" id="cd05153">
    <property type="entry name" value="HomoserineK_II"/>
    <property type="match status" value="1"/>
</dbReference>
<dbReference type="PANTHER" id="PTHR21064">
    <property type="entry name" value="AMINOGLYCOSIDE PHOSPHOTRANSFERASE DOMAIN-CONTAINING PROTEIN-RELATED"/>
    <property type="match status" value="1"/>
</dbReference>
<evidence type="ECO:0000256" key="3">
    <source>
        <dbReference type="ARBA" id="ARBA00022697"/>
    </source>
</evidence>
<accession>A0A011NKU4</accession>
<dbReference type="SUPFAM" id="SSF56112">
    <property type="entry name" value="Protein kinase-like (PK-like)"/>
    <property type="match status" value="1"/>
</dbReference>
<evidence type="ECO:0000313" key="12">
    <source>
        <dbReference type="Proteomes" id="UP000020218"/>
    </source>
</evidence>
<evidence type="ECO:0000256" key="6">
    <source>
        <dbReference type="ARBA" id="ARBA00022840"/>
    </source>
</evidence>
<comment type="catalytic activity">
    <reaction evidence="8">
        <text>L-homoserine + ATP = O-phospho-L-homoserine + ADP + H(+)</text>
        <dbReference type="Rhea" id="RHEA:13985"/>
        <dbReference type="ChEBI" id="CHEBI:15378"/>
        <dbReference type="ChEBI" id="CHEBI:30616"/>
        <dbReference type="ChEBI" id="CHEBI:57476"/>
        <dbReference type="ChEBI" id="CHEBI:57590"/>
        <dbReference type="ChEBI" id="CHEBI:456216"/>
        <dbReference type="EC" id="2.7.1.39"/>
    </reaction>
</comment>
<dbReference type="Gene3D" id="3.90.1200.10">
    <property type="match status" value="1"/>
</dbReference>
<dbReference type="PATRIC" id="fig|1454001.3.peg.3574"/>
<sequence>MSVFTELSASVVSAWLENHSIGTLRNLTGIAEGVQNSNFYLGTTSGDYVLTLFEQVPHAQLPFYTQLLVHLAARGIPCPAPVADRRGGHLGELAGRPALVVSRLAGASEAVPSARQCAAVGAALAELHLAAQSCPLGQPHPRGPEWCAAVAAQLAPRLSPGTAALLADELQQQRAFRPGGLPRGIIHADLFRDNVLFVGDRLSGLLDFYFAGVDDLLFDLAVVANDWCAAAGGGIDADRCQLLLTAYHRRRPLTAGERAAWPLLLRAAALRFWLSRLQDRLLPRSGEVVTQRDPAVYEEILLAHRASDGRRQGWAPVSDGLPADEVPRAAWHE</sequence>
<evidence type="ECO:0000256" key="7">
    <source>
        <dbReference type="ARBA" id="ARBA00038240"/>
    </source>
</evidence>
<feature type="domain" description="Aminoglycoside phosphotransferase" evidence="10">
    <location>
        <begin position="27"/>
        <end position="253"/>
    </location>
</feature>
<dbReference type="Pfam" id="PF01636">
    <property type="entry name" value="APH"/>
    <property type="match status" value="1"/>
</dbReference>
<proteinExistence type="inferred from homology"/>